<accession>A0A6J7EI04</accession>
<gene>
    <name evidence="1" type="ORF">UFOPK3472_00609</name>
</gene>
<evidence type="ECO:0000313" key="1">
    <source>
        <dbReference type="EMBL" id="CAB4880925.1"/>
    </source>
</evidence>
<sequence length="34" mass="3737">MADGAVVEDTDPETFFKSPKSERAKDFLGKILGH</sequence>
<dbReference type="AlphaFoldDB" id="A0A6J7EI04"/>
<proteinExistence type="predicted"/>
<dbReference type="EMBL" id="CAFBLX010000026">
    <property type="protein sequence ID" value="CAB4880925.1"/>
    <property type="molecule type" value="Genomic_DNA"/>
</dbReference>
<reference evidence="1" key="1">
    <citation type="submission" date="2020-05" db="EMBL/GenBank/DDBJ databases">
        <authorList>
            <person name="Chiriac C."/>
            <person name="Salcher M."/>
            <person name="Ghai R."/>
            <person name="Kavagutti S V."/>
        </authorList>
    </citation>
    <scope>NUCLEOTIDE SEQUENCE</scope>
</reference>
<protein>
    <submittedName>
        <fullName evidence="1">Unannotated protein</fullName>
    </submittedName>
</protein>
<organism evidence="1">
    <name type="scientific">freshwater metagenome</name>
    <dbReference type="NCBI Taxonomy" id="449393"/>
    <lineage>
        <taxon>unclassified sequences</taxon>
        <taxon>metagenomes</taxon>
        <taxon>ecological metagenomes</taxon>
    </lineage>
</organism>
<name>A0A6J7EI04_9ZZZZ</name>